<comment type="subcellular location">
    <subcellularLocation>
        <location evidence="1 17">Cell membrane</location>
        <topology evidence="1 17">Multi-pass membrane protein</topology>
    </subcellularLocation>
</comment>
<evidence type="ECO:0000256" key="16">
    <source>
        <dbReference type="ARBA" id="ARBA00047594"/>
    </source>
</evidence>
<dbReference type="EC" id="3.6.1.27" evidence="3 17"/>
<evidence type="ECO:0000256" key="5">
    <source>
        <dbReference type="ARBA" id="ARBA00022475"/>
    </source>
</evidence>
<keyword evidence="9 17" id="KW-0573">Peptidoglycan synthesis</keyword>
<dbReference type="AlphaFoldDB" id="A0A3A3GIW4"/>
<keyword evidence="8 17" id="KW-0133">Cell shape</keyword>
<keyword evidence="11 17" id="KW-0472">Membrane</keyword>
<dbReference type="GO" id="GO:0008360">
    <property type="term" value="P:regulation of cell shape"/>
    <property type="evidence" value="ECO:0007669"/>
    <property type="project" value="UniProtKB-KW"/>
</dbReference>
<keyword evidence="10 17" id="KW-1133">Transmembrane helix</keyword>
<feature type="transmembrane region" description="Helical" evidence="17">
    <location>
        <begin position="47"/>
        <end position="65"/>
    </location>
</feature>
<evidence type="ECO:0000256" key="4">
    <source>
        <dbReference type="ARBA" id="ARBA00021581"/>
    </source>
</evidence>
<dbReference type="GO" id="GO:0071555">
    <property type="term" value="P:cell wall organization"/>
    <property type="evidence" value="ECO:0007669"/>
    <property type="project" value="UniProtKB-KW"/>
</dbReference>
<reference evidence="18 19" key="1">
    <citation type="submission" date="2018-09" db="EMBL/GenBank/DDBJ databases">
        <title>Paenibacillus SK2017-BO5.</title>
        <authorList>
            <person name="Piskunova J.V."/>
            <person name="Dubiley S.A."/>
            <person name="Severinov K.V."/>
        </authorList>
    </citation>
    <scope>NUCLEOTIDE SEQUENCE [LARGE SCALE GENOMIC DNA]</scope>
    <source>
        <strain evidence="18 19">BO5</strain>
    </source>
</reference>
<feature type="transmembrane region" description="Helical" evidence="17">
    <location>
        <begin position="91"/>
        <end position="110"/>
    </location>
</feature>
<comment type="catalytic activity">
    <reaction evidence="16 17">
        <text>di-trans,octa-cis-undecaprenyl diphosphate + H2O = di-trans,octa-cis-undecaprenyl phosphate + phosphate + H(+)</text>
        <dbReference type="Rhea" id="RHEA:28094"/>
        <dbReference type="ChEBI" id="CHEBI:15377"/>
        <dbReference type="ChEBI" id="CHEBI:15378"/>
        <dbReference type="ChEBI" id="CHEBI:43474"/>
        <dbReference type="ChEBI" id="CHEBI:58405"/>
        <dbReference type="ChEBI" id="CHEBI:60392"/>
        <dbReference type="EC" id="3.6.1.27"/>
    </reaction>
</comment>
<dbReference type="OrthoDB" id="9808289at2"/>
<dbReference type="GO" id="GO:0046677">
    <property type="term" value="P:response to antibiotic"/>
    <property type="evidence" value="ECO:0007669"/>
    <property type="project" value="UniProtKB-UniRule"/>
</dbReference>
<comment type="function">
    <text evidence="17">Catalyzes the dephosphorylation of undecaprenyl diphosphate (UPP). Confers resistance to bacitracin.</text>
</comment>
<feature type="transmembrane region" description="Helical" evidence="17">
    <location>
        <begin position="191"/>
        <end position="211"/>
    </location>
</feature>
<evidence type="ECO:0000256" key="6">
    <source>
        <dbReference type="ARBA" id="ARBA00022692"/>
    </source>
</evidence>
<protein>
    <recommendedName>
        <fullName evidence="4 17">Undecaprenyl-diphosphatase</fullName>
        <ecNumber evidence="3 17">3.6.1.27</ecNumber>
    </recommendedName>
    <alternativeName>
        <fullName evidence="15 17">Bacitracin resistance protein</fullName>
    </alternativeName>
    <alternativeName>
        <fullName evidence="14 17">Undecaprenyl pyrophosphate phosphatase</fullName>
    </alternativeName>
</protein>
<evidence type="ECO:0000256" key="2">
    <source>
        <dbReference type="ARBA" id="ARBA00010621"/>
    </source>
</evidence>
<evidence type="ECO:0000256" key="15">
    <source>
        <dbReference type="ARBA" id="ARBA00032932"/>
    </source>
</evidence>
<dbReference type="HAMAP" id="MF_01006">
    <property type="entry name" value="Undec_diphosphatase"/>
    <property type="match status" value="1"/>
</dbReference>
<evidence type="ECO:0000256" key="8">
    <source>
        <dbReference type="ARBA" id="ARBA00022960"/>
    </source>
</evidence>
<evidence type="ECO:0000256" key="10">
    <source>
        <dbReference type="ARBA" id="ARBA00022989"/>
    </source>
</evidence>
<sequence length="273" mass="30155">MKSLEWIDWLKYAILGLVQGVTEPIPVSSSGHLIIVEKLFGIHIEGLGFEVFVNFASLLAILLIYRQDIARLTVNTCRFLFRRDPAAKADFMFVVYLVLATIPAGVIGVLFKDVIADNFKGLKIIGVTLLVTALALWLIRNLRGRKGDKDLSFGETFLVGLAQSVALIPGISRSGATIVTAMALGWKQETALRFSFFLYIPVSVGGMILEGKDMLKDPTLGQFIGPYLLAFVCSLVASYFALRWFMGLMARGNLKWFSLYCVAAGLFVLLFLN</sequence>
<accession>A0A3A3GIW4</accession>
<dbReference type="EMBL" id="QYZD01000008">
    <property type="protein sequence ID" value="RJG24017.1"/>
    <property type="molecule type" value="Genomic_DNA"/>
</dbReference>
<comment type="miscellaneous">
    <text evidence="17">Bacitracin is thought to be involved in the inhibition of peptidoglycan synthesis by sequestering undecaprenyl diphosphate, thereby reducing the pool of lipid carrier available.</text>
</comment>
<dbReference type="GO" id="GO:0009252">
    <property type="term" value="P:peptidoglycan biosynthetic process"/>
    <property type="evidence" value="ECO:0007669"/>
    <property type="project" value="UniProtKB-KW"/>
</dbReference>
<evidence type="ECO:0000256" key="7">
    <source>
        <dbReference type="ARBA" id="ARBA00022801"/>
    </source>
</evidence>
<keyword evidence="12 17" id="KW-0046">Antibiotic resistance</keyword>
<evidence type="ECO:0000256" key="13">
    <source>
        <dbReference type="ARBA" id="ARBA00023316"/>
    </source>
</evidence>
<dbReference type="PANTHER" id="PTHR30622:SF2">
    <property type="entry name" value="UNDECAPRENYL-DIPHOSPHATASE"/>
    <property type="match status" value="1"/>
</dbReference>
<keyword evidence="5 17" id="KW-1003">Cell membrane</keyword>
<evidence type="ECO:0000256" key="14">
    <source>
        <dbReference type="ARBA" id="ARBA00032707"/>
    </source>
</evidence>
<evidence type="ECO:0000256" key="17">
    <source>
        <dbReference type="HAMAP-Rule" id="MF_01006"/>
    </source>
</evidence>
<evidence type="ECO:0000256" key="12">
    <source>
        <dbReference type="ARBA" id="ARBA00023251"/>
    </source>
</evidence>
<keyword evidence="7 17" id="KW-0378">Hydrolase</keyword>
<feature type="transmembrane region" description="Helical" evidence="17">
    <location>
        <begin position="254"/>
        <end position="272"/>
    </location>
</feature>
<evidence type="ECO:0000313" key="19">
    <source>
        <dbReference type="Proteomes" id="UP000266177"/>
    </source>
</evidence>
<dbReference type="GO" id="GO:0050380">
    <property type="term" value="F:undecaprenyl-diphosphatase activity"/>
    <property type="evidence" value="ECO:0007669"/>
    <property type="project" value="UniProtKB-UniRule"/>
</dbReference>
<keyword evidence="13 17" id="KW-0961">Cell wall biogenesis/degradation</keyword>
<comment type="caution">
    <text evidence="18">The sequence shown here is derived from an EMBL/GenBank/DDBJ whole genome shotgun (WGS) entry which is preliminary data.</text>
</comment>
<evidence type="ECO:0000256" key="1">
    <source>
        <dbReference type="ARBA" id="ARBA00004651"/>
    </source>
</evidence>
<evidence type="ECO:0000256" key="11">
    <source>
        <dbReference type="ARBA" id="ARBA00023136"/>
    </source>
</evidence>
<dbReference type="InterPro" id="IPR003824">
    <property type="entry name" value="UppP"/>
</dbReference>
<feature type="transmembrane region" description="Helical" evidence="17">
    <location>
        <begin position="122"/>
        <end position="139"/>
    </location>
</feature>
<gene>
    <name evidence="17" type="primary">uppP</name>
    <name evidence="18" type="ORF">DQX05_11305</name>
</gene>
<feature type="transmembrane region" description="Helical" evidence="17">
    <location>
        <begin position="223"/>
        <end position="242"/>
    </location>
</feature>
<proteinExistence type="inferred from homology"/>
<comment type="similarity">
    <text evidence="2 17">Belongs to the UppP family.</text>
</comment>
<name>A0A3A3GIW4_PANTH</name>
<evidence type="ECO:0000256" key="3">
    <source>
        <dbReference type="ARBA" id="ARBA00012374"/>
    </source>
</evidence>
<dbReference type="GO" id="GO:0005886">
    <property type="term" value="C:plasma membrane"/>
    <property type="evidence" value="ECO:0007669"/>
    <property type="project" value="UniProtKB-SubCell"/>
</dbReference>
<evidence type="ECO:0000313" key="18">
    <source>
        <dbReference type="EMBL" id="RJG24017.1"/>
    </source>
</evidence>
<organism evidence="18 19">
    <name type="scientific">Paenibacillus thiaminolyticus</name>
    <name type="common">Bacillus thiaminolyticus</name>
    <dbReference type="NCBI Taxonomy" id="49283"/>
    <lineage>
        <taxon>Bacteria</taxon>
        <taxon>Bacillati</taxon>
        <taxon>Bacillota</taxon>
        <taxon>Bacilli</taxon>
        <taxon>Bacillales</taxon>
        <taxon>Paenibacillaceae</taxon>
        <taxon>Paenibacillus</taxon>
    </lineage>
</organism>
<keyword evidence="6 17" id="KW-0812">Transmembrane</keyword>
<dbReference type="Proteomes" id="UP000266177">
    <property type="component" value="Unassembled WGS sequence"/>
</dbReference>
<dbReference type="PANTHER" id="PTHR30622">
    <property type="entry name" value="UNDECAPRENYL-DIPHOSPHATASE"/>
    <property type="match status" value="1"/>
</dbReference>
<evidence type="ECO:0000256" key="9">
    <source>
        <dbReference type="ARBA" id="ARBA00022984"/>
    </source>
</evidence>
<dbReference type="Pfam" id="PF02673">
    <property type="entry name" value="BacA"/>
    <property type="match status" value="1"/>
</dbReference>